<accession>A0A4R6U0B5</accession>
<evidence type="ECO:0000259" key="3">
    <source>
        <dbReference type="Pfam" id="PF23988"/>
    </source>
</evidence>
<gene>
    <name evidence="4" type="ORF">EV213_11265</name>
</gene>
<proteinExistence type="predicted"/>
<feature type="compositionally biased region" description="Polar residues" evidence="1">
    <location>
        <begin position="157"/>
        <end position="170"/>
    </location>
</feature>
<dbReference type="InterPro" id="IPR055733">
    <property type="entry name" value="DUF7309"/>
</dbReference>
<evidence type="ECO:0000259" key="2">
    <source>
        <dbReference type="Pfam" id="PF22007"/>
    </source>
</evidence>
<dbReference type="AlphaFoldDB" id="A0A4R6U0B5"/>
<feature type="domain" description="DUF6930" evidence="2">
    <location>
        <begin position="200"/>
        <end position="321"/>
    </location>
</feature>
<sequence length="324" mass="36761">MLDEILIFQDMELWRKLSDDQVISVELSDGEMAYCSIIGNMGRQYGIVAYLGDDGLYAYQSVVEGNDEVMKEMAFLQKSLTVLYGTTEDMEMEDFGLLSRHTFPPFKGNQFPIFRRMDPGYLPWPLTQSDVEKLIVILSQVNDVIVRSNENKVQIPDSSAKQWVGRQQANEDGEWTDTLMTPEPTERKHAPRLAVSETDLQRIKKSAQPYNGSVELGVFYIGMAIQGETAGEPPSFASIFAAMEINDGMNVFFKPGNGGMDAFYLQHTFLNMVEKIGLPQKVFLKNDKVSAYLSPLLKKLSVEIVHVPRLPYIEEMREQMEKDL</sequence>
<evidence type="ECO:0000256" key="1">
    <source>
        <dbReference type="SAM" id="MobiDB-lite"/>
    </source>
</evidence>
<feature type="domain" description="DUF7309" evidence="3">
    <location>
        <begin position="4"/>
        <end position="164"/>
    </location>
</feature>
<evidence type="ECO:0000313" key="4">
    <source>
        <dbReference type="EMBL" id="TDQ37705.1"/>
    </source>
</evidence>
<protein>
    <submittedName>
        <fullName evidence="4">Uncharacterized protein</fullName>
    </submittedName>
</protein>
<keyword evidence="5" id="KW-1185">Reference proteome</keyword>
<name>A0A4R6U0B5_9BACI</name>
<evidence type="ECO:0000313" key="5">
    <source>
        <dbReference type="Proteomes" id="UP000295632"/>
    </source>
</evidence>
<dbReference type="Pfam" id="PF22007">
    <property type="entry name" value="DUF6930"/>
    <property type="match status" value="1"/>
</dbReference>
<reference evidence="4 5" key="1">
    <citation type="submission" date="2019-03" db="EMBL/GenBank/DDBJ databases">
        <title>Genomic Encyclopedia of Type Strains, Phase IV (KMG-IV): sequencing the most valuable type-strain genomes for metagenomic binning, comparative biology and taxonomic classification.</title>
        <authorList>
            <person name="Goeker M."/>
        </authorList>
    </citation>
    <scope>NUCLEOTIDE SEQUENCE [LARGE SCALE GENOMIC DNA]</scope>
    <source>
        <strain evidence="4 5">DSM 28697</strain>
    </source>
</reference>
<dbReference type="InterPro" id="IPR054216">
    <property type="entry name" value="DUF6930"/>
</dbReference>
<dbReference type="Pfam" id="PF23988">
    <property type="entry name" value="DUF7309"/>
    <property type="match status" value="1"/>
</dbReference>
<dbReference type="Proteomes" id="UP000295632">
    <property type="component" value="Unassembled WGS sequence"/>
</dbReference>
<feature type="region of interest" description="Disordered" evidence="1">
    <location>
        <begin position="157"/>
        <end position="189"/>
    </location>
</feature>
<dbReference type="RefSeq" id="WP_424923058.1">
    <property type="nucleotide sequence ID" value="NZ_SNYJ01000012.1"/>
</dbReference>
<comment type="caution">
    <text evidence="4">The sequence shown here is derived from an EMBL/GenBank/DDBJ whole genome shotgun (WGS) entry which is preliminary data.</text>
</comment>
<dbReference type="EMBL" id="SNYJ01000012">
    <property type="protein sequence ID" value="TDQ37705.1"/>
    <property type="molecule type" value="Genomic_DNA"/>
</dbReference>
<organism evidence="4 5">
    <name type="scientific">Aureibacillus halotolerans</name>
    <dbReference type="NCBI Taxonomy" id="1508390"/>
    <lineage>
        <taxon>Bacteria</taxon>
        <taxon>Bacillati</taxon>
        <taxon>Bacillota</taxon>
        <taxon>Bacilli</taxon>
        <taxon>Bacillales</taxon>
        <taxon>Bacillaceae</taxon>
        <taxon>Aureibacillus</taxon>
    </lineage>
</organism>